<sequence length="109" mass="12316">MSPLLLHVLATLFIVLLLTLTSAGLAYALGLFDVLHRGPAKRRVLSPSTTTGSIELKSELKQKARSRRRGEYELRRDIDEVRKSSGFYRELGERYEEMGQEIVGGIRRA</sequence>
<dbReference type="EMBL" id="ML987191">
    <property type="protein sequence ID" value="KAF2253375.1"/>
    <property type="molecule type" value="Genomic_DNA"/>
</dbReference>
<dbReference type="AlphaFoldDB" id="A0A6A6IS53"/>
<accession>A0A6A6IS53</accession>
<protein>
    <submittedName>
        <fullName evidence="1">Uncharacterized protein</fullName>
    </submittedName>
</protein>
<dbReference type="Proteomes" id="UP000800094">
    <property type="component" value="Unassembled WGS sequence"/>
</dbReference>
<gene>
    <name evidence="1" type="ORF">BU26DRAFT_601514</name>
</gene>
<evidence type="ECO:0000313" key="2">
    <source>
        <dbReference type="Proteomes" id="UP000800094"/>
    </source>
</evidence>
<dbReference type="GeneID" id="54588595"/>
<keyword evidence="2" id="KW-1185">Reference proteome</keyword>
<evidence type="ECO:0000313" key="1">
    <source>
        <dbReference type="EMBL" id="KAF2253375.1"/>
    </source>
</evidence>
<reference evidence="1" key="1">
    <citation type="journal article" date="2020" name="Stud. Mycol.">
        <title>101 Dothideomycetes genomes: a test case for predicting lifestyles and emergence of pathogens.</title>
        <authorList>
            <person name="Haridas S."/>
            <person name="Albert R."/>
            <person name="Binder M."/>
            <person name="Bloem J."/>
            <person name="Labutti K."/>
            <person name="Salamov A."/>
            <person name="Andreopoulos B."/>
            <person name="Baker S."/>
            <person name="Barry K."/>
            <person name="Bills G."/>
            <person name="Bluhm B."/>
            <person name="Cannon C."/>
            <person name="Castanera R."/>
            <person name="Culley D."/>
            <person name="Daum C."/>
            <person name="Ezra D."/>
            <person name="Gonzalez J."/>
            <person name="Henrissat B."/>
            <person name="Kuo A."/>
            <person name="Liang C."/>
            <person name="Lipzen A."/>
            <person name="Lutzoni F."/>
            <person name="Magnuson J."/>
            <person name="Mondo S."/>
            <person name="Nolan M."/>
            <person name="Ohm R."/>
            <person name="Pangilinan J."/>
            <person name="Park H.-J."/>
            <person name="Ramirez L."/>
            <person name="Alfaro M."/>
            <person name="Sun H."/>
            <person name="Tritt A."/>
            <person name="Yoshinaga Y."/>
            <person name="Zwiers L.-H."/>
            <person name="Turgeon B."/>
            <person name="Goodwin S."/>
            <person name="Spatafora J."/>
            <person name="Crous P."/>
            <person name="Grigoriev I."/>
        </authorList>
    </citation>
    <scope>NUCLEOTIDE SEQUENCE</scope>
    <source>
        <strain evidence="1">CBS 122368</strain>
    </source>
</reference>
<dbReference type="RefSeq" id="XP_033688379.1">
    <property type="nucleotide sequence ID" value="XM_033835265.1"/>
</dbReference>
<organism evidence="1 2">
    <name type="scientific">Trematosphaeria pertusa</name>
    <dbReference type="NCBI Taxonomy" id="390896"/>
    <lineage>
        <taxon>Eukaryota</taxon>
        <taxon>Fungi</taxon>
        <taxon>Dikarya</taxon>
        <taxon>Ascomycota</taxon>
        <taxon>Pezizomycotina</taxon>
        <taxon>Dothideomycetes</taxon>
        <taxon>Pleosporomycetidae</taxon>
        <taxon>Pleosporales</taxon>
        <taxon>Massarineae</taxon>
        <taxon>Trematosphaeriaceae</taxon>
        <taxon>Trematosphaeria</taxon>
    </lineage>
</organism>
<proteinExistence type="predicted"/>
<name>A0A6A6IS53_9PLEO</name>